<dbReference type="Pfam" id="PF13302">
    <property type="entry name" value="Acetyltransf_3"/>
    <property type="match status" value="1"/>
</dbReference>
<dbReference type="Proteomes" id="UP000317770">
    <property type="component" value="Unassembled WGS sequence"/>
</dbReference>
<evidence type="ECO:0000259" key="1">
    <source>
        <dbReference type="Pfam" id="PF13302"/>
    </source>
</evidence>
<dbReference type="AlphaFoldDB" id="A0A8B5XTN3"/>
<gene>
    <name evidence="2" type="ORF">FQP34_24125</name>
</gene>
<proteinExistence type="predicted"/>
<accession>A0A8B5XTN3</accession>
<dbReference type="SUPFAM" id="SSF55729">
    <property type="entry name" value="Acyl-CoA N-acyltransferases (Nat)"/>
    <property type="match status" value="1"/>
</dbReference>
<comment type="caution">
    <text evidence="2">The sequence shown here is derived from an EMBL/GenBank/DDBJ whole genome shotgun (WGS) entry which is preliminary data.</text>
</comment>
<dbReference type="RefSeq" id="WP_144480723.1">
    <property type="nucleotide sequence ID" value="NZ_VNKI01000014.1"/>
</dbReference>
<organism evidence="2 3">
    <name type="scientific">Peribacillus simplex</name>
    <dbReference type="NCBI Taxonomy" id="1478"/>
    <lineage>
        <taxon>Bacteria</taxon>
        <taxon>Bacillati</taxon>
        <taxon>Bacillota</taxon>
        <taxon>Bacilli</taxon>
        <taxon>Bacillales</taxon>
        <taxon>Bacillaceae</taxon>
        <taxon>Peribacillus</taxon>
    </lineage>
</organism>
<evidence type="ECO:0000313" key="3">
    <source>
        <dbReference type="Proteomes" id="UP000317770"/>
    </source>
</evidence>
<name>A0A8B5XTN3_9BACI</name>
<dbReference type="EMBL" id="VNKI01000014">
    <property type="protein sequence ID" value="TVX76649.1"/>
    <property type="molecule type" value="Genomic_DNA"/>
</dbReference>
<feature type="domain" description="N-acetyltransferase" evidence="1">
    <location>
        <begin position="9"/>
        <end position="60"/>
    </location>
</feature>
<evidence type="ECO:0000313" key="2">
    <source>
        <dbReference type="EMBL" id="TVX76649.1"/>
    </source>
</evidence>
<dbReference type="GO" id="GO:0016747">
    <property type="term" value="F:acyltransferase activity, transferring groups other than amino-acyl groups"/>
    <property type="evidence" value="ECO:0007669"/>
    <property type="project" value="InterPro"/>
</dbReference>
<protein>
    <submittedName>
        <fullName evidence="2">GNAT family N-acetyltransferase</fullName>
    </submittedName>
</protein>
<dbReference type="InterPro" id="IPR016181">
    <property type="entry name" value="Acyl_CoA_acyltransferase"/>
</dbReference>
<sequence length="83" mass="9811">MFPVLNTERLRLREIRESDAEALFQCLSKDEVTRFYGQDSLENIEQANDIVASFAKNYLEKRAVRSTRISKWNGERMLRTNQI</sequence>
<keyword evidence="2" id="KW-0808">Transferase</keyword>
<reference evidence="2 3" key="1">
    <citation type="submission" date="2019-07" db="EMBL/GenBank/DDBJ databases">
        <title>Genome assembly of Bacillus simplex strain GGC-P6A.</title>
        <authorList>
            <person name="Jennings M.E."/>
            <person name="Barton H.A."/>
        </authorList>
    </citation>
    <scope>NUCLEOTIDE SEQUENCE [LARGE SCALE GENOMIC DNA]</scope>
    <source>
        <strain evidence="2 3">GGC-P6A</strain>
    </source>
</reference>
<dbReference type="Gene3D" id="3.40.630.30">
    <property type="match status" value="1"/>
</dbReference>
<dbReference type="InterPro" id="IPR000182">
    <property type="entry name" value="GNAT_dom"/>
</dbReference>